<protein>
    <recommendedName>
        <fullName evidence="4">phosphoglycolate phosphatase</fullName>
        <ecNumber evidence="4">3.1.3.18</ecNumber>
    </recommendedName>
</protein>
<evidence type="ECO:0000256" key="1">
    <source>
        <dbReference type="ARBA" id="ARBA00000830"/>
    </source>
</evidence>
<dbReference type="Gene3D" id="3.40.50.1000">
    <property type="entry name" value="HAD superfamily/HAD-like"/>
    <property type="match status" value="1"/>
</dbReference>
<dbReference type="InterPro" id="IPR006439">
    <property type="entry name" value="HAD-SF_hydro_IA"/>
</dbReference>
<gene>
    <name evidence="5" type="ORF">O4H49_18695</name>
</gene>
<name>A0ABT4LNU7_9PROT</name>
<accession>A0ABT4LNU7</accession>
<keyword evidence="5" id="KW-0378">Hydrolase</keyword>
<reference evidence="5" key="1">
    <citation type="submission" date="2022-12" db="EMBL/GenBank/DDBJ databases">
        <title>Bacterial isolates from different developmental stages of Nematostella vectensis.</title>
        <authorList>
            <person name="Fraune S."/>
        </authorList>
    </citation>
    <scope>NUCLEOTIDE SEQUENCE</scope>
    <source>
        <strain evidence="5">G21630-S1</strain>
    </source>
</reference>
<dbReference type="PANTHER" id="PTHR43434:SF1">
    <property type="entry name" value="PHOSPHOGLYCOLATE PHOSPHATASE"/>
    <property type="match status" value="1"/>
</dbReference>
<dbReference type="PANTHER" id="PTHR43434">
    <property type="entry name" value="PHOSPHOGLYCOLATE PHOSPHATASE"/>
    <property type="match status" value="1"/>
</dbReference>
<comment type="caution">
    <text evidence="5">The sequence shown here is derived from an EMBL/GenBank/DDBJ whole genome shotgun (WGS) entry which is preliminary data.</text>
</comment>
<dbReference type="SFLD" id="SFLDG01129">
    <property type="entry name" value="C1.5:_HAD__Beta-PGM__Phosphata"/>
    <property type="match status" value="1"/>
</dbReference>
<dbReference type="InterPro" id="IPR036412">
    <property type="entry name" value="HAD-like_sf"/>
</dbReference>
<organism evidence="5 6">
    <name type="scientific">Kiloniella laminariae</name>
    <dbReference type="NCBI Taxonomy" id="454162"/>
    <lineage>
        <taxon>Bacteria</taxon>
        <taxon>Pseudomonadati</taxon>
        <taxon>Pseudomonadota</taxon>
        <taxon>Alphaproteobacteria</taxon>
        <taxon>Rhodospirillales</taxon>
        <taxon>Kiloniellaceae</taxon>
        <taxon>Kiloniella</taxon>
    </lineage>
</organism>
<comment type="similarity">
    <text evidence="3">Belongs to the HAD-like hydrolase superfamily. CbbY/CbbZ/Gph/YieH family.</text>
</comment>
<dbReference type="SUPFAM" id="SSF56784">
    <property type="entry name" value="HAD-like"/>
    <property type="match status" value="1"/>
</dbReference>
<evidence type="ECO:0000256" key="3">
    <source>
        <dbReference type="ARBA" id="ARBA00006171"/>
    </source>
</evidence>
<dbReference type="InterPro" id="IPR050155">
    <property type="entry name" value="HAD-like_hydrolase_sf"/>
</dbReference>
<evidence type="ECO:0000313" key="5">
    <source>
        <dbReference type="EMBL" id="MCZ4282820.1"/>
    </source>
</evidence>
<dbReference type="CDD" id="cd01427">
    <property type="entry name" value="HAD_like"/>
    <property type="match status" value="1"/>
</dbReference>
<comment type="pathway">
    <text evidence="2">Organic acid metabolism; glycolate biosynthesis; glycolate from 2-phosphoglycolate: step 1/1.</text>
</comment>
<dbReference type="Proteomes" id="UP001069802">
    <property type="component" value="Unassembled WGS sequence"/>
</dbReference>
<dbReference type="EC" id="3.1.3.18" evidence="4"/>
<dbReference type="EMBL" id="JAPWGY010000011">
    <property type="protein sequence ID" value="MCZ4282820.1"/>
    <property type="molecule type" value="Genomic_DNA"/>
</dbReference>
<dbReference type="Pfam" id="PF00702">
    <property type="entry name" value="Hydrolase"/>
    <property type="match status" value="1"/>
</dbReference>
<dbReference type="SFLD" id="SFLDS00003">
    <property type="entry name" value="Haloacid_Dehalogenase"/>
    <property type="match status" value="1"/>
</dbReference>
<dbReference type="NCBIfam" id="TIGR01549">
    <property type="entry name" value="HAD-SF-IA-v1"/>
    <property type="match status" value="1"/>
</dbReference>
<dbReference type="GO" id="GO:0016787">
    <property type="term" value="F:hydrolase activity"/>
    <property type="evidence" value="ECO:0007669"/>
    <property type="project" value="UniProtKB-KW"/>
</dbReference>
<dbReference type="InterPro" id="IPR023198">
    <property type="entry name" value="PGP-like_dom2"/>
</dbReference>
<dbReference type="RefSeq" id="WP_269424964.1">
    <property type="nucleotide sequence ID" value="NZ_JAPWGY010000011.1"/>
</dbReference>
<comment type="catalytic activity">
    <reaction evidence="1">
        <text>2-phosphoglycolate + H2O = glycolate + phosphate</text>
        <dbReference type="Rhea" id="RHEA:14369"/>
        <dbReference type="ChEBI" id="CHEBI:15377"/>
        <dbReference type="ChEBI" id="CHEBI:29805"/>
        <dbReference type="ChEBI" id="CHEBI:43474"/>
        <dbReference type="ChEBI" id="CHEBI:58033"/>
        <dbReference type="EC" id="3.1.3.18"/>
    </reaction>
</comment>
<proteinExistence type="inferred from homology"/>
<evidence type="ECO:0000313" key="6">
    <source>
        <dbReference type="Proteomes" id="UP001069802"/>
    </source>
</evidence>
<evidence type="ECO:0000256" key="2">
    <source>
        <dbReference type="ARBA" id="ARBA00004818"/>
    </source>
</evidence>
<sequence length="238" mass="25440">MQETTKGEIKGILFDKDGTLLDYAKSWMPLNRKASLMAAAGDEDLAARILEATGYDAVQDRVLPGSMLAASSNGEIIAKWCEFLPDVVYEDLLVKVEKIFQEDGETAAVAVTDLAVLFDRLKAKGLKLGVATSDSEQGARRSLRRFGAIEKLDFIAGYDSGHGLKPTAGMVQGFCAAMGLSPHQVMVVGDNLHDMEMGHNAGAGLKVGVLTGTSERELLATLADHVLESIEELESVLG</sequence>
<keyword evidence="6" id="KW-1185">Reference proteome</keyword>
<dbReference type="Gene3D" id="1.10.150.240">
    <property type="entry name" value="Putative phosphatase, domain 2"/>
    <property type="match status" value="1"/>
</dbReference>
<dbReference type="InterPro" id="IPR023214">
    <property type="entry name" value="HAD_sf"/>
</dbReference>
<evidence type="ECO:0000256" key="4">
    <source>
        <dbReference type="ARBA" id="ARBA00013078"/>
    </source>
</evidence>